<reference evidence="4" key="1">
    <citation type="journal article" date="2013" name="Nat. Biotechnol.">
        <title>Chinese hamster genome sequenced from sorted chromosomes.</title>
        <authorList>
            <person name="Brinkrolf K."/>
            <person name="Rupp O."/>
            <person name="Laux H."/>
            <person name="Kollin F."/>
            <person name="Ernst W."/>
            <person name="Linke B."/>
            <person name="Kofler R."/>
            <person name="Romand S."/>
            <person name="Hesse F."/>
            <person name="Budach W.E."/>
            <person name="Galosy S."/>
            <person name="Muller D."/>
            <person name="Noll T."/>
            <person name="Wienberg J."/>
            <person name="Jostock T."/>
            <person name="Leonard M."/>
            <person name="Grillari J."/>
            <person name="Tauch A."/>
            <person name="Goesmann A."/>
            <person name="Helk B."/>
            <person name="Mott J.E."/>
            <person name="Puhler A."/>
            <person name="Borth N."/>
        </authorList>
    </citation>
    <scope>NUCLEOTIDE SEQUENCE [LARGE SCALE GENOMIC DNA]</scope>
    <source>
        <strain evidence="4">17A/GY</strain>
    </source>
</reference>
<feature type="domain" description="CATSPERG beta-propeller" evidence="1">
    <location>
        <begin position="1"/>
        <end position="263"/>
    </location>
</feature>
<dbReference type="GO" id="GO:0097228">
    <property type="term" value="C:sperm principal piece"/>
    <property type="evidence" value="ECO:0007669"/>
    <property type="project" value="InterPro"/>
</dbReference>
<evidence type="ECO:0000259" key="1">
    <source>
        <dbReference type="Pfam" id="PF15064"/>
    </source>
</evidence>
<accession>A0A061HU10</accession>
<evidence type="ECO:0000259" key="2">
    <source>
        <dbReference type="Pfam" id="PF22851"/>
    </source>
</evidence>
<dbReference type="Pfam" id="PF22851">
    <property type="entry name" value="CATSPERG_Ig-like"/>
    <property type="match status" value="1"/>
</dbReference>
<dbReference type="PANTHER" id="PTHR14327">
    <property type="entry name" value="CATION CHANNEL SPERM-ASSOCIATED PROTEIN SUBUNIT GAMMA"/>
    <property type="match status" value="1"/>
</dbReference>
<dbReference type="InterPro" id="IPR028246">
    <property type="entry name" value="CATSPERG"/>
</dbReference>
<protein>
    <submittedName>
        <fullName evidence="3">Cation channel sperm-associated protein subunit gamma 2-like protein</fullName>
    </submittedName>
</protein>
<dbReference type="AlphaFoldDB" id="A0A061HU10"/>
<dbReference type="InterPro" id="IPR053871">
    <property type="entry name" value="CATSPERG_beta-prop"/>
</dbReference>
<dbReference type="InterPro" id="IPR053874">
    <property type="entry name" value="CATSPERG_Ig-like"/>
</dbReference>
<dbReference type="GO" id="GO:0036128">
    <property type="term" value="C:CatSper complex"/>
    <property type="evidence" value="ECO:0007669"/>
    <property type="project" value="InterPro"/>
</dbReference>
<proteinExistence type="predicted"/>
<evidence type="ECO:0000313" key="3">
    <source>
        <dbReference type="EMBL" id="ERE62620.1"/>
    </source>
</evidence>
<organism evidence="3 4">
    <name type="scientific">Cricetulus griseus</name>
    <name type="common">Chinese hamster</name>
    <name type="synonym">Cricetulus barabensis griseus</name>
    <dbReference type="NCBI Taxonomy" id="10029"/>
    <lineage>
        <taxon>Eukaryota</taxon>
        <taxon>Metazoa</taxon>
        <taxon>Chordata</taxon>
        <taxon>Craniata</taxon>
        <taxon>Vertebrata</taxon>
        <taxon>Euteleostomi</taxon>
        <taxon>Mammalia</taxon>
        <taxon>Eutheria</taxon>
        <taxon>Euarchontoglires</taxon>
        <taxon>Glires</taxon>
        <taxon>Rodentia</taxon>
        <taxon>Myomorpha</taxon>
        <taxon>Muroidea</taxon>
        <taxon>Cricetidae</taxon>
        <taxon>Cricetinae</taxon>
        <taxon>Cricetulus</taxon>
    </lineage>
</organism>
<feature type="domain" description="CATSPERG Ig-like" evidence="2">
    <location>
        <begin position="368"/>
        <end position="485"/>
    </location>
</feature>
<sequence length="497" mass="58038">MVPEKWSICDKFIGTNCSINWATYITDEKILLLLVQVLSWDSALVYNLVSFNLETQNLEVLYVLPLFIPEAQGLDFLVLDGTEPYTTTSMVPKGLFFNTFNNMLYIWGNFILQSYNRIHFIYLADFPKESTIKYMVNSYQGDMAFVTEKDEIWYFLEGGYDVYQIIPSKGWSIYFNLQKMHQSSLFAEQEFLVSVFYEDGQLYQLIYLLESGNERLVKRVLPVAQLLLYNQNNPVTLQKHGSYRMPFFTNFCPFKVMRLRDLPKKQHFARQELYHAPPPLVSESLGFHNNKTLAVYQGLVYYLLWLHSKYDKPYADPVHDPTWRWWEQKTQYKDYYFYLSSNWLAAEGVYIDMSSYQKLYNISNDYGLPETVFLDKGNAFSFTIFLSSDDDTFKLNSNPVTGYQVEKKLAVAVAVADPDCLKASVKQEVLLNRKAVLYRITIKDRKVCYDQGLSGHNLKKTSMMVKVLGSSGKCFQTSYSGTSMQVLEPGYWVWYWE</sequence>
<gene>
    <name evidence="3" type="ORF">H671_20878</name>
</gene>
<dbReference type="Pfam" id="PF15064">
    <property type="entry name" value="CATSPERG_beta-prop"/>
    <property type="match status" value="1"/>
</dbReference>
<dbReference type="EMBL" id="KE686281">
    <property type="protein sequence ID" value="ERE62620.1"/>
    <property type="molecule type" value="Genomic_DNA"/>
</dbReference>
<evidence type="ECO:0000313" key="4">
    <source>
        <dbReference type="Proteomes" id="UP000030759"/>
    </source>
</evidence>
<name>A0A061HU10_CRIGR</name>
<dbReference type="PANTHER" id="PTHR14327:SF1">
    <property type="entry name" value="CATION CHANNEL SPERM-ASSOCIATED AUXILIARY SUBUNIT GAMMA"/>
    <property type="match status" value="1"/>
</dbReference>
<dbReference type="Proteomes" id="UP000030759">
    <property type="component" value="Unassembled WGS sequence"/>
</dbReference>